<organism evidence="1">
    <name type="scientific">viral metagenome</name>
    <dbReference type="NCBI Taxonomy" id="1070528"/>
    <lineage>
        <taxon>unclassified sequences</taxon>
        <taxon>metagenomes</taxon>
        <taxon>organismal metagenomes</taxon>
    </lineage>
</organism>
<dbReference type="AlphaFoldDB" id="A0A6C0IVX4"/>
<evidence type="ECO:0000313" key="1">
    <source>
        <dbReference type="EMBL" id="QHT96595.1"/>
    </source>
</evidence>
<accession>A0A6C0IVX4</accession>
<name>A0A6C0IVX4_9ZZZZ</name>
<proteinExistence type="predicted"/>
<sequence>MANIEEAFNSKFESVTKVNNHSDIIDYFFTQRKVTEYEEVFDKNMNRIKKKKEITYNFIAINIPHYSYVESSEVTVGLKIWGDDSFKYVGSITNIEGNVPSILLKLDTDKQLFINLKVCIKKSDDTSEKEYVTFINIPKRYQIEPSIAVDL</sequence>
<dbReference type="EMBL" id="MN740260">
    <property type="protein sequence ID" value="QHT96595.1"/>
    <property type="molecule type" value="Genomic_DNA"/>
</dbReference>
<protein>
    <submittedName>
        <fullName evidence="1">Uncharacterized protein</fullName>
    </submittedName>
</protein>
<reference evidence="1" key="1">
    <citation type="journal article" date="2020" name="Nature">
        <title>Giant virus diversity and host interactions through global metagenomics.</title>
        <authorList>
            <person name="Schulz F."/>
            <person name="Roux S."/>
            <person name="Paez-Espino D."/>
            <person name="Jungbluth S."/>
            <person name="Walsh D.A."/>
            <person name="Denef V.J."/>
            <person name="McMahon K.D."/>
            <person name="Konstantinidis K.T."/>
            <person name="Eloe-Fadrosh E.A."/>
            <person name="Kyrpides N.C."/>
            <person name="Woyke T."/>
        </authorList>
    </citation>
    <scope>NUCLEOTIDE SEQUENCE</scope>
    <source>
        <strain evidence="1">GVMAG-M-3300024302-11</strain>
    </source>
</reference>